<dbReference type="EMBL" id="BAAATK010000004">
    <property type="protein sequence ID" value="GAA2424421.1"/>
    <property type="molecule type" value="Genomic_DNA"/>
</dbReference>
<feature type="transmembrane region" description="Helical" evidence="11">
    <location>
        <begin position="88"/>
        <end position="109"/>
    </location>
</feature>
<evidence type="ECO:0000256" key="2">
    <source>
        <dbReference type="ARBA" id="ARBA00012438"/>
    </source>
</evidence>
<dbReference type="InterPro" id="IPR003594">
    <property type="entry name" value="HATPase_dom"/>
</dbReference>
<feature type="compositionally biased region" description="Basic residues" evidence="10">
    <location>
        <begin position="695"/>
        <end position="705"/>
    </location>
</feature>
<feature type="transmembrane region" description="Helical" evidence="11">
    <location>
        <begin position="237"/>
        <end position="255"/>
    </location>
</feature>
<keyword evidence="6" id="KW-0418">Kinase</keyword>
<evidence type="ECO:0000256" key="6">
    <source>
        <dbReference type="ARBA" id="ARBA00022777"/>
    </source>
</evidence>
<keyword evidence="9" id="KW-0175">Coiled coil</keyword>
<dbReference type="InterPro" id="IPR036890">
    <property type="entry name" value="HATPase_C_sf"/>
</dbReference>
<dbReference type="InterPro" id="IPR050482">
    <property type="entry name" value="Sensor_HK_TwoCompSys"/>
</dbReference>
<dbReference type="Pfam" id="PF02518">
    <property type="entry name" value="HATPase_c"/>
    <property type="match status" value="1"/>
</dbReference>
<dbReference type="PANTHER" id="PTHR24421">
    <property type="entry name" value="NITRATE/NITRITE SENSOR PROTEIN NARX-RELATED"/>
    <property type="match status" value="1"/>
</dbReference>
<feature type="region of interest" description="Disordered" evidence="10">
    <location>
        <begin position="1"/>
        <end position="25"/>
    </location>
</feature>
<gene>
    <name evidence="14" type="ORF">GCM10010421_08620</name>
</gene>
<accession>A0ABP5WC91</accession>
<dbReference type="Gene3D" id="3.30.450.40">
    <property type="match status" value="1"/>
</dbReference>
<evidence type="ECO:0000256" key="5">
    <source>
        <dbReference type="ARBA" id="ARBA00022741"/>
    </source>
</evidence>
<evidence type="ECO:0000313" key="14">
    <source>
        <dbReference type="EMBL" id="GAA2424421.1"/>
    </source>
</evidence>
<feature type="transmembrane region" description="Helical" evidence="11">
    <location>
        <begin position="129"/>
        <end position="146"/>
    </location>
</feature>
<proteinExistence type="predicted"/>
<keyword evidence="15" id="KW-1185">Reference proteome</keyword>
<comment type="catalytic activity">
    <reaction evidence="1">
        <text>ATP + protein L-histidine = ADP + protein N-phospho-L-histidine.</text>
        <dbReference type="EC" id="2.7.13.3"/>
    </reaction>
</comment>
<evidence type="ECO:0000256" key="1">
    <source>
        <dbReference type="ARBA" id="ARBA00000085"/>
    </source>
</evidence>
<dbReference type="CDD" id="cd16917">
    <property type="entry name" value="HATPase_UhpB-NarQ-NarX-like"/>
    <property type="match status" value="1"/>
</dbReference>
<evidence type="ECO:0000259" key="12">
    <source>
        <dbReference type="Pfam" id="PF02518"/>
    </source>
</evidence>
<feature type="transmembrane region" description="Helical" evidence="11">
    <location>
        <begin position="207"/>
        <end position="225"/>
    </location>
</feature>
<comment type="caution">
    <text evidence="14">The sequence shown here is derived from an EMBL/GenBank/DDBJ whole genome shotgun (WGS) entry which is preliminary data.</text>
</comment>
<keyword evidence="5" id="KW-0547">Nucleotide-binding</keyword>
<name>A0ABP5WC91_9ACTN</name>
<feature type="domain" description="Signal transduction histidine kinase subgroup 3 dimerisation and phosphoacceptor" evidence="13">
    <location>
        <begin position="493"/>
        <end position="559"/>
    </location>
</feature>
<dbReference type="Gene3D" id="1.20.5.1930">
    <property type="match status" value="1"/>
</dbReference>
<keyword evidence="7" id="KW-0067">ATP-binding</keyword>
<feature type="transmembrane region" description="Helical" evidence="11">
    <location>
        <begin position="158"/>
        <end position="175"/>
    </location>
</feature>
<dbReference type="Gene3D" id="3.30.565.10">
    <property type="entry name" value="Histidine kinase-like ATPase, C-terminal domain"/>
    <property type="match status" value="1"/>
</dbReference>
<evidence type="ECO:0000256" key="11">
    <source>
        <dbReference type="SAM" id="Phobius"/>
    </source>
</evidence>
<dbReference type="EC" id="2.7.13.3" evidence="2"/>
<keyword evidence="11" id="KW-0812">Transmembrane</keyword>
<dbReference type="Proteomes" id="UP001500460">
    <property type="component" value="Unassembled WGS sequence"/>
</dbReference>
<keyword evidence="11" id="KW-1133">Transmembrane helix</keyword>
<keyword evidence="4" id="KW-0808">Transferase</keyword>
<feature type="coiled-coil region" evidence="9">
    <location>
        <begin position="472"/>
        <end position="499"/>
    </location>
</feature>
<keyword evidence="8" id="KW-0902">Two-component regulatory system</keyword>
<dbReference type="Pfam" id="PF07730">
    <property type="entry name" value="HisKA_3"/>
    <property type="match status" value="1"/>
</dbReference>
<evidence type="ECO:0000256" key="4">
    <source>
        <dbReference type="ARBA" id="ARBA00022679"/>
    </source>
</evidence>
<keyword evidence="11" id="KW-0472">Membrane</keyword>
<evidence type="ECO:0000256" key="3">
    <source>
        <dbReference type="ARBA" id="ARBA00022553"/>
    </source>
</evidence>
<evidence type="ECO:0000259" key="13">
    <source>
        <dbReference type="Pfam" id="PF07730"/>
    </source>
</evidence>
<evidence type="ECO:0000313" key="15">
    <source>
        <dbReference type="Proteomes" id="UP001500460"/>
    </source>
</evidence>
<feature type="transmembrane region" description="Helical" evidence="11">
    <location>
        <begin position="30"/>
        <end position="49"/>
    </location>
</feature>
<evidence type="ECO:0000256" key="8">
    <source>
        <dbReference type="ARBA" id="ARBA00023012"/>
    </source>
</evidence>
<feature type="region of interest" description="Disordered" evidence="10">
    <location>
        <begin position="690"/>
        <end position="712"/>
    </location>
</feature>
<feature type="domain" description="Histidine kinase/HSP90-like ATPase" evidence="12">
    <location>
        <begin position="601"/>
        <end position="686"/>
    </location>
</feature>
<evidence type="ECO:0000256" key="7">
    <source>
        <dbReference type="ARBA" id="ARBA00022840"/>
    </source>
</evidence>
<evidence type="ECO:0000256" key="10">
    <source>
        <dbReference type="SAM" id="MobiDB-lite"/>
    </source>
</evidence>
<dbReference type="SUPFAM" id="SSF55781">
    <property type="entry name" value="GAF domain-like"/>
    <property type="match status" value="1"/>
</dbReference>
<feature type="transmembrane region" description="Helical" evidence="11">
    <location>
        <begin position="303"/>
        <end position="327"/>
    </location>
</feature>
<dbReference type="InterPro" id="IPR029016">
    <property type="entry name" value="GAF-like_dom_sf"/>
</dbReference>
<evidence type="ECO:0000256" key="9">
    <source>
        <dbReference type="SAM" id="Coils"/>
    </source>
</evidence>
<protein>
    <recommendedName>
        <fullName evidence="2">histidine kinase</fullName>
        <ecNumber evidence="2">2.7.13.3</ecNumber>
    </recommendedName>
</protein>
<dbReference type="InterPro" id="IPR011712">
    <property type="entry name" value="Sig_transdc_His_kin_sub3_dim/P"/>
</dbReference>
<feature type="transmembrane region" description="Helical" evidence="11">
    <location>
        <begin position="61"/>
        <end position="81"/>
    </location>
</feature>
<keyword evidence="3" id="KW-0597">Phosphoprotein</keyword>
<feature type="transmembrane region" description="Helical" evidence="11">
    <location>
        <begin position="267"/>
        <end position="288"/>
    </location>
</feature>
<reference evidence="15" key="1">
    <citation type="journal article" date="2019" name="Int. J. Syst. Evol. Microbiol.">
        <title>The Global Catalogue of Microorganisms (GCM) 10K type strain sequencing project: providing services to taxonomists for standard genome sequencing and annotation.</title>
        <authorList>
            <consortium name="The Broad Institute Genomics Platform"/>
            <consortium name="The Broad Institute Genome Sequencing Center for Infectious Disease"/>
            <person name="Wu L."/>
            <person name="Ma J."/>
        </authorList>
    </citation>
    <scope>NUCLEOTIDE SEQUENCE [LARGE SCALE GENOMIC DNA]</scope>
    <source>
        <strain evidence="15">JCM 6922</strain>
    </source>
</reference>
<organism evidence="14 15">
    <name type="scientific">Streptomyces glaucus</name>
    <dbReference type="NCBI Taxonomy" id="284029"/>
    <lineage>
        <taxon>Bacteria</taxon>
        <taxon>Bacillati</taxon>
        <taxon>Actinomycetota</taxon>
        <taxon>Actinomycetes</taxon>
        <taxon>Kitasatosporales</taxon>
        <taxon>Streptomycetaceae</taxon>
        <taxon>Streptomyces</taxon>
    </lineage>
</organism>
<dbReference type="PANTHER" id="PTHR24421:SF10">
    <property type="entry name" value="NITRATE_NITRITE SENSOR PROTEIN NARQ"/>
    <property type="match status" value="1"/>
</dbReference>
<sequence>MAGPSGDIGRASWDSGSVGGTTGEQGRRGVAAAVVVTAWGLAAAAGVLTGVAGGPWTTDRWYLVVDVADAVVYGLVAGVVLSRRSHPVAWLVALTAVGGGVAAVAAPLGELATPDGARVAPSWAVLQNVAWVPGTLALVLVVPYLVSAERPGRAARTAVLAGVGVTAAVVAVRLTDPWPWPDGGEPFAPLAVRHEAWVRLADPTLRWLFAAVAVLGLLAAGHAALRRRRNPAARGLGWLAIGTALIAVTFLPLAVRPDGTERAVVLFTPLAHLASQAFFPAAVLVAVLRQRLWGIDLAVSRTLVWSLLTGMLVGGYVLVVAVLGLALPEDGTAVRVVATAALAAGTQPARGWLQRRVDRLVHGEGTAPTLSRVGRHLGSAANDEEALTGMAASLAGSLNLGSVRVLDVRGEPLAAVADPSGHGTDGIEMPLMVRGRLVGTLSVTARPGERFDRRARTSLEEVAQVVATAVHLAAVTRALRESRDRLAAARDDERRALRRELHDRIGPALAGIGLGLAAARNLLPDGSDAAGALLVRLRAEAEACAEDVRVLARDLVPPVLAELGLAGAVKELVMRYEADGLAVTVRDDGVGDVPPRVAGAAYAIVAEAVRNVARHAGARTCAVELAGGRMLTAVVEDDGCGMGGELRPGVGTSSARERAEEVGGTVEWGPGAGGRGTRVVLRVPLRAATKERGNCHGHRHGHGHGHGSGAGR</sequence>
<dbReference type="SUPFAM" id="SSF55874">
    <property type="entry name" value="ATPase domain of HSP90 chaperone/DNA topoisomerase II/histidine kinase"/>
    <property type="match status" value="1"/>
</dbReference>